<dbReference type="InterPro" id="IPR000700">
    <property type="entry name" value="PAS-assoc_C"/>
</dbReference>
<dbReference type="InterPro" id="IPR029787">
    <property type="entry name" value="Nucleotide_cyclase"/>
</dbReference>
<protein>
    <submittedName>
        <fullName evidence="7">PAS domain S-box-containing protein/diguanylate cyclase (GGDEF) domain-containing protein</fullName>
    </submittedName>
</protein>
<dbReference type="RefSeq" id="WP_074714175.1">
    <property type="nucleotide sequence ID" value="NZ_FNWV01000001.1"/>
</dbReference>
<evidence type="ECO:0000313" key="7">
    <source>
        <dbReference type="EMBL" id="SEH39684.1"/>
    </source>
</evidence>
<reference evidence="7 8" key="1">
    <citation type="submission" date="2016-10" db="EMBL/GenBank/DDBJ databases">
        <authorList>
            <person name="de Groot N.N."/>
        </authorList>
    </citation>
    <scope>NUCLEOTIDE SEQUENCE [LARGE SCALE GENOMIC DNA]</scope>
    <source>
        <strain evidence="7 8">YAD2003</strain>
    </source>
</reference>
<dbReference type="AlphaFoldDB" id="A0A1H6HZQ1"/>
<dbReference type="SUPFAM" id="SSF141868">
    <property type="entry name" value="EAL domain-like"/>
    <property type="match status" value="1"/>
</dbReference>
<dbReference type="PROSITE" id="PS50883">
    <property type="entry name" value="EAL"/>
    <property type="match status" value="1"/>
</dbReference>
<keyword evidence="2" id="KW-0472">Membrane</keyword>
<dbReference type="OrthoDB" id="9762141at2"/>
<dbReference type="Pfam" id="PF00990">
    <property type="entry name" value="GGDEF"/>
    <property type="match status" value="1"/>
</dbReference>
<evidence type="ECO:0000313" key="8">
    <source>
        <dbReference type="Proteomes" id="UP000183190"/>
    </source>
</evidence>
<evidence type="ECO:0000259" key="5">
    <source>
        <dbReference type="PROSITE" id="PS50883"/>
    </source>
</evidence>
<dbReference type="CDD" id="cd01948">
    <property type="entry name" value="EAL"/>
    <property type="match status" value="1"/>
</dbReference>
<dbReference type="InterPro" id="IPR001633">
    <property type="entry name" value="EAL_dom"/>
</dbReference>
<dbReference type="Gene3D" id="3.20.20.450">
    <property type="entry name" value="EAL domain"/>
    <property type="match status" value="1"/>
</dbReference>
<name>A0A1H6HZQ1_RUMFL</name>
<dbReference type="CDD" id="cd00130">
    <property type="entry name" value="PAS"/>
    <property type="match status" value="1"/>
</dbReference>
<dbReference type="EMBL" id="FNWV01000001">
    <property type="protein sequence ID" value="SEH39684.1"/>
    <property type="molecule type" value="Genomic_DNA"/>
</dbReference>
<dbReference type="PANTHER" id="PTHR44757:SF2">
    <property type="entry name" value="BIOFILM ARCHITECTURE MAINTENANCE PROTEIN MBAA"/>
    <property type="match status" value="1"/>
</dbReference>
<feature type="transmembrane region" description="Helical" evidence="2">
    <location>
        <begin position="6"/>
        <end position="27"/>
    </location>
</feature>
<dbReference type="Pfam" id="PF00563">
    <property type="entry name" value="EAL"/>
    <property type="match status" value="1"/>
</dbReference>
<dbReference type="SUPFAM" id="SSF55785">
    <property type="entry name" value="PYP-like sensor domain (PAS domain)"/>
    <property type="match status" value="1"/>
</dbReference>
<dbReference type="Gene3D" id="3.30.70.270">
    <property type="match status" value="1"/>
</dbReference>
<keyword evidence="2" id="KW-1133">Transmembrane helix</keyword>
<dbReference type="PROSITE" id="PS50112">
    <property type="entry name" value="PAS"/>
    <property type="match status" value="1"/>
</dbReference>
<evidence type="ECO:0000259" key="6">
    <source>
        <dbReference type="PROSITE" id="PS50887"/>
    </source>
</evidence>
<feature type="domain" description="EAL" evidence="5">
    <location>
        <begin position="482"/>
        <end position="736"/>
    </location>
</feature>
<dbReference type="InterPro" id="IPR035965">
    <property type="entry name" value="PAS-like_dom_sf"/>
</dbReference>
<sequence>MRRTFNPLAASVIIVAASALVIGYCILNPEYAKDTLIIYVCTMVCATLILAISGWIYKNKKTSIDEKEITNVIENLNTEMIIWSDNFSYVYINKKLRDLLGISSEKSDKKEAVWTAFGINTPDASALGKIAGSYSYESSFRNPQGNLVSIAWSTSPVKKFKKQWIHLSTGFNLTELKKMRVNLASANDFFNSSMELAEIGLIMSTDRKIYRASPELVRMLGLRNSTINVNEFRALVHPNDRIQFDGAIKNRDMSEIKNIEIRLRSADGSYRWYSYRFKSIPGTGNTLPLFGGAVIDVTQEHEKDMLIERLAYIDEVTEIANRNRLVSMGQEIYDSCKILNYSFWMIVLDIDRFHIINDTIGYSNGNYVLKNFAHILYKFVTPGGLAARISGDNFALLLRDYGDDEMPTRTVKSIQEEFAKLAVDELASISLTCSAGYSKMPEDGSSFLDVMEHAEFALKSNDGTQGSICGYEPSMHDSIIGNTELEKSLALAIDNNELQLFYQPKIDLSSGRIMGVEALIRWIKPDGTIITPDSFVPIAESSHLISKISEFVLNEGCRQNKLWQKMGYPNIVMSINFASSDFYQNDLREKVFDALARSGLDPKWLEVELTETLALSDIDFAVNQMNKLRDLGVKLAMDDFGTGYSSLSYLQILPITLLKLDRSFITDIEHDNIAYEIVSAVIRIAKSKKIETIAEGIENTVQESILRMAGCDYAQGYLYGKPMPPEKIQEFFETNEKKSREINEKRSHSNKKK</sequence>
<accession>A0A1H6HZQ1</accession>
<dbReference type="SUPFAM" id="SSF55073">
    <property type="entry name" value="Nucleotide cyclase"/>
    <property type="match status" value="1"/>
</dbReference>
<feature type="region of interest" description="Disordered" evidence="1">
    <location>
        <begin position="734"/>
        <end position="753"/>
    </location>
</feature>
<keyword evidence="2" id="KW-0812">Transmembrane</keyword>
<dbReference type="PROSITE" id="PS50113">
    <property type="entry name" value="PAC"/>
    <property type="match status" value="1"/>
</dbReference>
<dbReference type="NCBIfam" id="TIGR00229">
    <property type="entry name" value="sensory_box"/>
    <property type="match status" value="1"/>
</dbReference>
<proteinExistence type="predicted"/>
<dbReference type="CDD" id="cd01949">
    <property type="entry name" value="GGDEF"/>
    <property type="match status" value="1"/>
</dbReference>
<evidence type="ECO:0000259" key="3">
    <source>
        <dbReference type="PROSITE" id="PS50112"/>
    </source>
</evidence>
<feature type="domain" description="GGDEF" evidence="6">
    <location>
        <begin position="341"/>
        <end position="473"/>
    </location>
</feature>
<dbReference type="InterPro" id="IPR013655">
    <property type="entry name" value="PAS_fold_3"/>
</dbReference>
<evidence type="ECO:0000256" key="1">
    <source>
        <dbReference type="SAM" id="MobiDB-lite"/>
    </source>
</evidence>
<organism evidence="7 8">
    <name type="scientific">Ruminococcus flavefaciens</name>
    <dbReference type="NCBI Taxonomy" id="1265"/>
    <lineage>
        <taxon>Bacteria</taxon>
        <taxon>Bacillati</taxon>
        <taxon>Bacillota</taxon>
        <taxon>Clostridia</taxon>
        <taxon>Eubacteriales</taxon>
        <taxon>Oscillospiraceae</taxon>
        <taxon>Ruminococcus</taxon>
    </lineage>
</organism>
<evidence type="ECO:0000256" key="2">
    <source>
        <dbReference type="SAM" id="Phobius"/>
    </source>
</evidence>
<feature type="domain" description="PAS" evidence="3">
    <location>
        <begin position="65"/>
        <end position="106"/>
    </location>
</feature>
<dbReference type="InterPro" id="IPR052155">
    <property type="entry name" value="Biofilm_reg_signaling"/>
</dbReference>
<dbReference type="Pfam" id="PF08447">
    <property type="entry name" value="PAS_3"/>
    <property type="match status" value="1"/>
</dbReference>
<dbReference type="InterPro" id="IPR000014">
    <property type="entry name" value="PAS"/>
</dbReference>
<dbReference type="InterPro" id="IPR000160">
    <property type="entry name" value="GGDEF_dom"/>
</dbReference>
<feature type="compositionally biased region" description="Basic and acidic residues" evidence="1">
    <location>
        <begin position="734"/>
        <end position="747"/>
    </location>
</feature>
<dbReference type="InterPro" id="IPR043128">
    <property type="entry name" value="Rev_trsase/Diguanyl_cyclase"/>
</dbReference>
<dbReference type="Gene3D" id="3.30.450.20">
    <property type="entry name" value="PAS domain"/>
    <property type="match status" value="1"/>
</dbReference>
<evidence type="ECO:0000259" key="4">
    <source>
        <dbReference type="PROSITE" id="PS50113"/>
    </source>
</evidence>
<dbReference type="InterPro" id="IPR035919">
    <property type="entry name" value="EAL_sf"/>
</dbReference>
<dbReference type="PANTHER" id="PTHR44757">
    <property type="entry name" value="DIGUANYLATE CYCLASE DGCP"/>
    <property type="match status" value="1"/>
</dbReference>
<dbReference type="NCBIfam" id="TIGR00254">
    <property type="entry name" value="GGDEF"/>
    <property type="match status" value="1"/>
</dbReference>
<dbReference type="Proteomes" id="UP000183190">
    <property type="component" value="Unassembled WGS sequence"/>
</dbReference>
<dbReference type="PROSITE" id="PS50887">
    <property type="entry name" value="GGDEF"/>
    <property type="match status" value="1"/>
</dbReference>
<gene>
    <name evidence="7" type="ORF">SAMN02910265_00347</name>
</gene>
<feature type="transmembrane region" description="Helical" evidence="2">
    <location>
        <begin position="36"/>
        <end position="57"/>
    </location>
</feature>
<dbReference type="SMART" id="SM00052">
    <property type="entry name" value="EAL"/>
    <property type="match status" value="1"/>
</dbReference>
<feature type="domain" description="PAC" evidence="4">
    <location>
        <begin position="257"/>
        <end position="309"/>
    </location>
</feature>
<dbReference type="SMART" id="SM00267">
    <property type="entry name" value="GGDEF"/>
    <property type="match status" value="1"/>
</dbReference>